<dbReference type="OrthoDB" id="9805815at2"/>
<evidence type="ECO:0000313" key="2">
    <source>
        <dbReference type="EMBL" id="QFU75389.1"/>
    </source>
</evidence>
<gene>
    <name evidence="2" type="ORF">EY643_06840</name>
</gene>
<feature type="domain" description="Intradiol ring-cleavage dioxygenases" evidence="1">
    <location>
        <begin position="70"/>
        <end position="201"/>
    </location>
</feature>
<keyword evidence="3" id="KW-1185">Reference proteome</keyword>
<sequence length="259" mass="28559">MMKRRRLITLAGITAGSVAAGFYRNEITAKIARSRSGDETPHSLAPSIADDICLLTPEQEAGPYALQSPVRSDIREDRTGLNYDLDIQVVDVSSCKAIPGAKVEIWHCDTEGNYSGYPTGSSKKPFDTLTSLITSKDGHVEPSNNETYLRGLQEADANGTVSFTTIFPSWYELRMPHIHLRVALDDATLLTTQLYFDEDFYQNLYRTNPDYQRSGTCPYDKGNDVALIAYPDLRGLIVSPEAATNGHAYSSVKLGVIRA</sequence>
<reference evidence="2 3" key="1">
    <citation type="submission" date="2019-02" db="EMBL/GenBank/DDBJ databases">
        <authorList>
            <person name="Li S.-H."/>
        </authorList>
    </citation>
    <scope>NUCLEOTIDE SEQUENCE [LARGE SCALE GENOMIC DNA]</scope>
    <source>
        <strain evidence="2 3">IMCC14385</strain>
    </source>
</reference>
<dbReference type="PANTHER" id="PTHR34315">
    <property type="match status" value="1"/>
</dbReference>
<dbReference type="AlphaFoldDB" id="A0A5P9NIL8"/>
<protein>
    <recommendedName>
        <fullName evidence="1">Intradiol ring-cleavage dioxygenases domain-containing protein</fullName>
    </recommendedName>
</protein>
<dbReference type="SUPFAM" id="SSF49482">
    <property type="entry name" value="Aromatic compound dioxygenase"/>
    <property type="match status" value="1"/>
</dbReference>
<dbReference type="InterPro" id="IPR000627">
    <property type="entry name" value="Intradiol_dOase_C"/>
</dbReference>
<dbReference type="GO" id="GO:0016702">
    <property type="term" value="F:oxidoreductase activity, acting on single donors with incorporation of molecular oxygen, incorporation of two atoms of oxygen"/>
    <property type="evidence" value="ECO:0007669"/>
    <property type="project" value="InterPro"/>
</dbReference>
<dbReference type="EMBL" id="CP036422">
    <property type="protein sequence ID" value="QFU75389.1"/>
    <property type="molecule type" value="Genomic_DNA"/>
</dbReference>
<evidence type="ECO:0000259" key="1">
    <source>
        <dbReference type="Pfam" id="PF00775"/>
    </source>
</evidence>
<dbReference type="Pfam" id="PF00775">
    <property type="entry name" value="Dioxygenase_C"/>
    <property type="match status" value="1"/>
</dbReference>
<name>A0A5P9NIL8_9GAMM</name>
<proteinExistence type="predicted"/>
<organism evidence="2 3">
    <name type="scientific">Halioglobus maricola</name>
    <dbReference type="NCBI Taxonomy" id="2601894"/>
    <lineage>
        <taxon>Bacteria</taxon>
        <taxon>Pseudomonadati</taxon>
        <taxon>Pseudomonadota</taxon>
        <taxon>Gammaproteobacteria</taxon>
        <taxon>Cellvibrionales</taxon>
        <taxon>Halieaceae</taxon>
        <taxon>Halioglobus</taxon>
    </lineage>
</organism>
<dbReference type="InterPro" id="IPR015889">
    <property type="entry name" value="Intradiol_dOase_core"/>
</dbReference>
<dbReference type="Gene3D" id="2.60.130.10">
    <property type="entry name" value="Aromatic compound dioxygenase"/>
    <property type="match status" value="1"/>
</dbReference>
<accession>A0A5P9NIL8</accession>
<dbReference type="PANTHER" id="PTHR34315:SF1">
    <property type="entry name" value="INTRADIOL RING-CLEAVAGE DIOXYGENASES DOMAIN-CONTAINING PROTEIN-RELATED"/>
    <property type="match status" value="1"/>
</dbReference>
<dbReference type="RefSeq" id="WP_152661495.1">
    <property type="nucleotide sequence ID" value="NZ_CP036422.1"/>
</dbReference>
<dbReference type="Proteomes" id="UP000326287">
    <property type="component" value="Chromosome"/>
</dbReference>
<dbReference type="GO" id="GO:0008199">
    <property type="term" value="F:ferric iron binding"/>
    <property type="evidence" value="ECO:0007669"/>
    <property type="project" value="InterPro"/>
</dbReference>
<dbReference type="KEGG" id="halc:EY643_06840"/>
<evidence type="ECO:0000313" key="3">
    <source>
        <dbReference type="Proteomes" id="UP000326287"/>
    </source>
</evidence>